<dbReference type="InterPro" id="IPR010280">
    <property type="entry name" value="U5_MeTrfase_fam"/>
</dbReference>
<comment type="caution">
    <text evidence="4">Lacks conserved residue(s) required for the propagation of feature annotation.</text>
</comment>
<evidence type="ECO:0000259" key="7">
    <source>
        <dbReference type="Pfam" id="PF22675"/>
    </source>
</evidence>
<dbReference type="Gene3D" id="3.30.1370.10">
    <property type="entry name" value="K Homology domain, type 1"/>
    <property type="match status" value="1"/>
</dbReference>
<dbReference type="InterPro" id="IPR025714">
    <property type="entry name" value="Methyltranfer_dom"/>
</dbReference>
<dbReference type="GO" id="GO:0008173">
    <property type="term" value="F:RNA methyltransferase activity"/>
    <property type="evidence" value="ECO:0007669"/>
    <property type="project" value="InterPro"/>
</dbReference>
<evidence type="ECO:0000256" key="2">
    <source>
        <dbReference type="ARBA" id="ARBA00022679"/>
    </source>
</evidence>
<dbReference type="Gene3D" id="3.40.50.150">
    <property type="entry name" value="Vaccinia Virus protein VP39"/>
    <property type="match status" value="1"/>
</dbReference>
<proteinExistence type="inferred from homology"/>
<evidence type="ECO:0000256" key="3">
    <source>
        <dbReference type="ARBA" id="ARBA00022691"/>
    </source>
</evidence>
<dbReference type="Pfam" id="PF13847">
    <property type="entry name" value="Methyltransf_31"/>
    <property type="match status" value="1"/>
</dbReference>
<feature type="region of interest" description="Disordered" evidence="5">
    <location>
        <begin position="263"/>
        <end position="285"/>
    </location>
</feature>
<dbReference type="GO" id="GO:0032259">
    <property type="term" value="P:methylation"/>
    <property type="evidence" value="ECO:0007669"/>
    <property type="project" value="UniProtKB-KW"/>
</dbReference>
<keyword evidence="9" id="KW-1185">Reference proteome</keyword>
<comment type="caution">
    <text evidence="8">The sequence shown here is derived from an EMBL/GenBank/DDBJ whole genome shotgun (WGS) entry which is preliminary data.</text>
</comment>
<evidence type="ECO:0000256" key="4">
    <source>
        <dbReference type="PROSITE-ProRule" id="PRU01024"/>
    </source>
</evidence>
<dbReference type="GO" id="GO:0006396">
    <property type="term" value="P:RNA processing"/>
    <property type="evidence" value="ECO:0007669"/>
    <property type="project" value="InterPro"/>
</dbReference>
<comment type="similarity">
    <text evidence="4">Belongs to the class I-like SAM-binding methyltransferase superfamily. RNA M5U methyltransferase family.</text>
</comment>
<feature type="binding site" evidence="4">
    <location>
        <position position="116"/>
    </location>
    <ligand>
        <name>S-adenosyl-L-methionine</name>
        <dbReference type="ChEBI" id="CHEBI:59789"/>
    </ligand>
</feature>
<dbReference type="Pfam" id="PF22675">
    <property type="entry name" value="KH-I_KHDC4-BBP"/>
    <property type="match status" value="1"/>
</dbReference>
<keyword evidence="3 4" id="KW-0949">S-adenosyl-L-methionine</keyword>
<dbReference type="InterPro" id="IPR055256">
    <property type="entry name" value="KH_1_KHDC4/BBP-like"/>
</dbReference>
<dbReference type="SUPFAM" id="SSF53335">
    <property type="entry name" value="S-adenosyl-L-methionine-dependent methyltransferases"/>
    <property type="match status" value="1"/>
</dbReference>
<evidence type="ECO:0000256" key="1">
    <source>
        <dbReference type="ARBA" id="ARBA00022603"/>
    </source>
</evidence>
<dbReference type="InterPro" id="IPR045850">
    <property type="entry name" value="TRM2_met"/>
</dbReference>
<dbReference type="EMBL" id="CAJNDS010002457">
    <property type="protein sequence ID" value="CAE7483675.1"/>
    <property type="molecule type" value="Genomic_DNA"/>
</dbReference>
<dbReference type="PANTHER" id="PTHR45904:SF2">
    <property type="entry name" value="TRNA (URACIL-5-)-METHYLTRANSFERASE HOMOLOG A"/>
    <property type="match status" value="1"/>
</dbReference>
<protein>
    <submittedName>
        <fullName evidence="8">Uncharacterized protein</fullName>
    </submittedName>
</protein>
<dbReference type="GO" id="GO:0003723">
    <property type="term" value="F:RNA binding"/>
    <property type="evidence" value="ECO:0007669"/>
    <property type="project" value="InterPro"/>
</dbReference>
<evidence type="ECO:0000259" key="6">
    <source>
        <dbReference type="Pfam" id="PF13847"/>
    </source>
</evidence>
<feature type="domain" description="Methyltransferase" evidence="6">
    <location>
        <begin position="109"/>
        <end position="162"/>
    </location>
</feature>
<organism evidence="8 9">
    <name type="scientific">Symbiodinium natans</name>
    <dbReference type="NCBI Taxonomy" id="878477"/>
    <lineage>
        <taxon>Eukaryota</taxon>
        <taxon>Sar</taxon>
        <taxon>Alveolata</taxon>
        <taxon>Dinophyceae</taxon>
        <taxon>Suessiales</taxon>
        <taxon>Symbiodiniaceae</taxon>
        <taxon>Symbiodinium</taxon>
    </lineage>
</organism>
<feature type="domain" description="KHDC4/BBP-like KH-domain type I" evidence="7">
    <location>
        <begin position="430"/>
        <end position="500"/>
    </location>
</feature>
<keyword evidence="1 4" id="KW-0489">Methyltransferase</keyword>
<dbReference type="Proteomes" id="UP000604046">
    <property type="component" value="Unassembled WGS sequence"/>
</dbReference>
<dbReference type="PANTHER" id="PTHR45904">
    <property type="entry name" value="TRNA (URACIL-5-)-METHYLTRANSFERASE"/>
    <property type="match status" value="1"/>
</dbReference>
<sequence length="553" mass="60155">MATLEVQLLMLQTTTMKEEDRPAFVEPLVAELAASGLSISSIFQIFNDEVTDAARPNAVVTHLHGKQRLEMPMLDLNLEVGPLSFFNPNTTTCRFLMETAIRYLKLRKSDILLDIFCGIGTIGLCAAGHCAKVIGVDIVEENIEDARRNAAQNSIPNTEFIVWATGDACPVGSSLTPLLWFVSRRRMVQIEMMKVEDSTVKFRQLPLALDAPPGLEAENPSATAALRGQSDLDTLASLAKSVNESLVQFAPDWCSTFSVPPPVSTEKRVPAPPGSFVSSQKIAADPSQKHAPAGQLLRWLPAPNKAQAGPGAMGYAHSRVNSSHMKDQDSRPVATPCQVQAPHAPIRPGDSRGPLMPGLVTPAPFLATFPADSPGRQEIASLDSISTKSTCSCSDPEQLPDYSSKKQRKRNQAACVCEYSFIPHPVILDAFDFVPKLYGRGGINMKEINEACGGKIRLRGRGSRYYELGGLEAPMNLKLYLSCSNPTSFDVGHRMVLELLGKLDAEFERFCRNSKGSKLISKHGAPRRVNGSSGLFHASVTRDVPHLNARIRA</sequence>
<evidence type="ECO:0000256" key="5">
    <source>
        <dbReference type="SAM" id="MobiDB-lite"/>
    </source>
</evidence>
<evidence type="ECO:0000313" key="8">
    <source>
        <dbReference type="EMBL" id="CAE7483675.1"/>
    </source>
</evidence>
<dbReference type="CDD" id="cd02440">
    <property type="entry name" value="AdoMet_MTases"/>
    <property type="match status" value="1"/>
</dbReference>
<gene>
    <name evidence="8" type="ORF">SNAT2548_LOCUS27148</name>
</gene>
<dbReference type="PROSITE" id="PS51687">
    <property type="entry name" value="SAM_MT_RNA_M5U"/>
    <property type="match status" value="1"/>
</dbReference>
<evidence type="ECO:0000313" key="9">
    <source>
        <dbReference type="Proteomes" id="UP000604046"/>
    </source>
</evidence>
<dbReference type="AlphaFoldDB" id="A0A812SKC4"/>
<keyword evidence="2 4" id="KW-0808">Transferase</keyword>
<dbReference type="OrthoDB" id="10250660at2759"/>
<feature type="binding site" evidence="4">
    <location>
        <position position="137"/>
    </location>
    <ligand>
        <name>S-adenosyl-L-methionine</name>
        <dbReference type="ChEBI" id="CHEBI:59789"/>
    </ligand>
</feature>
<reference evidence="8" key="1">
    <citation type="submission" date="2021-02" db="EMBL/GenBank/DDBJ databases">
        <authorList>
            <person name="Dougan E. K."/>
            <person name="Rhodes N."/>
            <person name="Thang M."/>
            <person name="Chan C."/>
        </authorList>
    </citation>
    <scope>NUCLEOTIDE SEQUENCE</scope>
</reference>
<dbReference type="SUPFAM" id="SSF54791">
    <property type="entry name" value="Eukaryotic type KH-domain (KH-domain type I)"/>
    <property type="match status" value="1"/>
</dbReference>
<dbReference type="InterPro" id="IPR029063">
    <property type="entry name" value="SAM-dependent_MTases_sf"/>
</dbReference>
<dbReference type="InterPro" id="IPR036612">
    <property type="entry name" value="KH_dom_type_1_sf"/>
</dbReference>
<dbReference type="Gene3D" id="2.40.50.1070">
    <property type="match status" value="1"/>
</dbReference>
<accession>A0A812SKC4</accession>
<name>A0A812SKC4_9DINO</name>